<reference evidence="3" key="1">
    <citation type="journal article" date="2019" name="Int. J. Syst. Evol. Microbiol.">
        <title>The Global Catalogue of Microorganisms (GCM) 10K type strain sequencing project: providing services to taxonomists for standard genome sequencing and annotation.</title>
        <authorList>
            <consortium name="The Broad Institute Genomics Platform"/>
            <consortium name="The Broad Institute Genome Sequencing Center for Infectious Disease"/>
            <person name="Wu L."/>
            <person name="Ma J."/>
        </authorList>
    </citation>
    <scope>NUCLEOTIDE SEQUENCE [LARGE SCALE GENOMIC DNA]</scope>
    <source>
        <strain evidence="3">KCTC 23984</strain>
    </source>
</reference>
<comment type="caution">
    <text evidence="2">The sequence shown here is derived from an EMBL/GenBank/DDBJ whole genome shotgun (WGS) entry which is preliminary data.</text>
</comment>
<keyword evidence="1" id="KW-0812">Transmembrane</keyword>
<evidence type="ECO:0000256" key="1">
    <source>
        <dbReference type="SAM" id="Phobius"/>
    </source>
</evidence>
<organism evidence="2 3">
    <name type="scientific">Pontibacter toksunensis</name>
    <dbReference type="NCBI Taxonomy" id="1332631"/>
    <lineage>
        <taxon>Bacteria</taxon>
        <taxon>Pseudomonadati</taxon>
        <taxon>Bacteroidota</taxon>
        <taxon>Cytophagia</taxon>
        <taxon>Cytophagales</taxon>
        <taxon>Hymenobacteraceae</taxon>
        <taxon>Pontibacter</taxon>
    </lineage>
</organism>
<dbReference type="Proteomes" id="UP001597641">
    <property type="component" value="Unassembled WGS sequence"/>
</dbReference>
<name>A0ABW6C1T9_9BACT</name>
<feature type="transmembrane region" description="Helical" evidence="1">
    <location>
        <begin position="12"/>
        <end position="31"/>
    </location>
</feature>
<keyword evidence="1" id="KW-0472">Membrane</keyword>
<protein>
    <submittedName>
        <fullName evidence="2">Uncharacterized protein</fullName>
    </submittedName>
</protein>
<gene>
    <name evidence="2" type="ORF">ACFS7Z_22790</name>
</gene>
<keyword evidence="1" id="KW-1133">Transmembrane helix</keyword>
<dbReference type="EMBL" id="JBHUOX010000025">
    <property type="protein sequence ID" value="MFD3003207.1"/>
    <property type="molecule type" value="Genomic_DNA"/>
</dbReference>
<evidence type="ECO:0000313" key="2">
    <source>
        <dbReference type="EMBL" id="MFD3003207.1"/>
    </source>
</evidence>
<sequence length="46" mass="5293">MALTIVQIYAKFLIRKNMLPMAHGLIIYFPYGYRNRMLSKSTSVAA</sequence>
<evidence type="ECO:0000313" key="3">
    <source>
        <dbReference type="Proteomes" id="UP001597641"/>
    </source>
</evidence>
<dbReference type="RefSeq" id="WP_377490122.1">
    <property type="nucleotide sequence ID" value="NZ_JBHUOX010000025.1"/>
</dbReference>
<accession>A0ABW6C1T9</accession>
<proteinExistence type="predicted"/>
<keyword evidence="3" id="KW-1185">Reference proteome</keyword>